<dbReference type="Proteomes" id="UP000253426">
    <property type="component" value="Unassembled WGS sequence"/>
</dbReference>
<dbReference type="SMART" id="SM00448">
    <property type="entry name" value="REC"/>
    <property type="match status" value="1"/>
</dbReference>
<dbReference type="InterPro" id="IPR058245">
    <property type="entry name" value="NreC/VraR/RcsB-like_REC"/>
</dbReference>
<dbReference type="AlphaFoldDB" id="A0A366HAI3"/>
<feature type="domain" description="Response regulatory" evidence="5">
    <location>
        <begin position="4"/>
        <end position="120"/>
    </location>
</feature>
<dbReference type="Gene3D" id="3.40.50.2300">
    <property type="match status" value="1"/>
</dbReference>
<proteinExistence type="predicted"/>
<dbReference type="CDD" id="cd17535">
    <property type="entry name" value="REC_NarL-like"/>
    <property type="match status" value="1"/>
</dbReference>
<evidence type="ECO:0000259" key="5">
    <source>
        <dbReference type="PROSITE" id="PS50110"/>
    </source>
</evidence>
<evidence type="ECO:0000313" key="6">
    <source>
        <dbReference type="EMBL" id="RBP38157.1"/>
    </source>
</evidence>
<dbReference type="InterPro" id="IPR016032">
    <property type="entry name" value="Sig_transdc_resp-reg_C-effctor"/>
</dbReference>
<feature type="domain" description="HTH luxR-type" evidence="4">
    <location>
        <begin position="144"/>
        <end position="208"/>
    </location>
</feature>
<dbReference type="RefSeq" id="WP_113961272.1">
    <property type="nucleotide sequence ID" value="NZ_QNRR01000012.1"/>
</dbReference>
<sequence>MLIKVSIVEDDPATRENLLAIINRSDDLTGMETYSSAEDAIRGVPKNLPDVLLVDINLGRRSGIECVAVLKAAHPKLQMMMVTTYDDTKLIFEALRAGASGYLLKRTPAAEIVAAIKEVHEGGSPMSAQIARKVVSYFHPSRSPVSEMETLTPREHEILTLLAKGLQYKEIADHLDISTSTVRGHLHLIYGKLHVQSRTEAVLKYLGR</sequence>
<evidence type="ECO:0000259" key="4">
    <source>
        <dbReference type="PROSITE" id="PS50043"/>
    </source>
</evidence>
<dbReference type="InterPro" id="IPR001789">
    <property type="entry name" value="Sig_transdc_resp-reg_receiver"/>
</dbReference>
<dbReference type="InterPro" id="IPR000792">
    <property type="entry name" value="Tscrpt_reg_LuxR_C"/>
</dbReference>
<evidence type="ECO:0000256" key="2">
    <source>
        <dbReference type="ARBA" id="ARBA00023125"/>
    </source>
</evidence>
<evidence type="ECO:0000313" key="7">
    <source>
        <dbReference type="Proteomes" id="UP000253426"/>
    </source>
</evidence>
<dbReference type="OrthoDB" id="190609at2"/>
<comment type="caution">
    <text evidence="6">The sequence shown here is derived from an EMBL/GenBank/DDBJ whole genome shotgun (WGS) entry which is preliminary data.</text>
</comment>
<protein>
    <submittedName>
        <fullName evidence="6">LuxR family two component transcriptional regulator</fullName>
    </submittedName>
</protein>
<dbReference type="SMART" id="SM00421">
    <property type="entry name" value="HTH_LUXR"/>
    <property type="match status" value="1"/>
</dbReference>
<dbReference type="GO" id="GO:0006355">
    <property type="term" value="P:regulation of DNA-templated transcription"/>
    <property type="evidence" value="ECO:0007669"/>
    <property type="project" value="InterPro"/>
</dbReference>
<dbReference type="Pfam" id="PF00072">
    <property type="entry name" value="Response_reg"/>
    <property type="match status" value="1"/>
</dbReference>
<dbReference type="Pfam" id="PF00196">
    <property type="entry name" value="GerE"/>
    <property type="match status" value="1"/>
</dbReference>
<keyword evidence="2" id="KW-0238">DNA-binding</keyword>
<dbReference type="InterPro" id="IPR039420">
    <property type="entry name" value="WalR-like"/>
</dbReference>
<dbReference type="PROSITE" id="PS50110">
    <property type="entry name" value="RESPONSE_REGULATORY"/>
    <property type="match status" value="1"/>
</dbReference>
<reference evidence="6 7" key="1">
    <citation type="submission" date="2018-06" db="EMBL/GenBank/DDBJ databases">
        <title>Genomic Encyclopedia of Type Strains, Phase IV (KMG-IV): sequencing the most valuable type-strain genomes for metagenomic binning, comparative biology and taxonomic classification.</title>
        <authorList>
            <person name="Goeker M."/>
        </authorList>
    </citation>
    <scope>NUCLEOTIDE SEQUENCE [LARGE SCALE GENOMIC DNA]</scope>
    <source>
        <strain evidence="6 7">DSM 25532</strain>
    </source>
</reference>
<dbReference type="PROSITE" id="PS50043">
    <property type="entry name" value="HTH_LUXR_2"/>
    <property type="match status" value="1"/>
</dbReference>
<dbReference type="GO" id="GO:0000160">
    <property type="term" value="P:phosphorelay signal transduction system"/>
    <property type="evidence" value="ECO:0007669"/>
    <property type="project" value="InterPro"/>
</dbReference>
<evidence type="ECO:0000256" key="1">
    <source>
        <dbReference type="ARBA" id="ARBA00022553"/>
    </source>
</evidence>
<dbReference type="EMBL" id="QNRR01000012">
    <property type="protein sequence ID" value="RBP38157.1"/>
    <property type="molecule type" value="Genomic_DNA"/>
</dbReference>
<dbReference type="InterPro" id="IPR011006">
    <property type="entry name" value="CheY-like_superfamily"/>
</dbReference>
<feature type="modified residue" description="4-aspartylphosphate" evidence="3">
    <location>
        <position position="55"/>
    </location>
</feature>
<dbReference type="SUPFAM" id="SSF52172">
    <property type="entry name" value="CheY-like"/>
    <property type="match status" value="1"/>
</dbReference>
<name>A0A366HAI3_9BACT</name>
<accession>A0A366HAI3</accession>
<dbReference type="SUPFAM" id="SSF46894">
    <property type="entry name" value="C-terminal effector domain of the bipartite response regulators"/>
    <property type="match status" value="1"/>
</dbReference>
<organism evidence="6 7">
    <name type="scientific">Roseimicrobium gellanilyticum</name>
    <dbReference type="NCBI Taxonomy" id="748857"/>
    <lineage>
        <taxon>Bacteria</taxon>
        <taxon>Pseudomonadati</taxon>
        <taxon>Verrucomicrobiota</taxon>
        <taxon>Verrucomicrobiia</taxon>
        <taxon>Verrucomicrobiales</taxon>
        <taxon>Verrucomicrobiaceae</taxon>
        <taxon>Roseimicrobium</taxon>
    </lineage>
</organism>
<keyword evidence="1 3" id="KW-0597">Phosphoprotein</keyword>
<keyword evidence="7" id="KW-1185">Reference proteome</keyword>
<dbReference type="PANTHER" id="PTHR43214">
    <property type="entry name" value="TWO-COMPONENT RESPONSE REGULATOR"/>
    <property type="match status" value="1"/>
</dbReference>
<dbReference type="GO" id="GO:0003677">
    <property type="term" value="F:DNA binding"/>
    <property type="evidence" value="ECO:0007669"/>
    <property type="project" value="UniProtKB-KW"/>
</dbReference>
<gene>
    <name evidence="6" type="ORF">DES53_112155</name>
</gene>
<dbReference type="PRINTS" id="PR00038">
    <property type="entry name" value="HTHLUXR"/>
</dbReference>
<dbReference type="CDD" id="cd06170">
    <property type="entry name" value="LuxR_C_like"/>
    <property type="match status" value="1"/>
</dbReference>
<evidence type="ECO:0000256" key="3">
    <source>
        <dbReference type="PROSITE-ProRule" id="PRU00169"/>
    </source>
</evidence>